<organism evidence="2 3">
    <name type="scientific">Tritrichomonas foetus</name>
    <dbReference type="NCBI Taxonomy" id="1144522"/>
    <lineage>
        <taxon>Eukaryota</taxon>
        <taxon>Metamonada</taxon>
        <taxon>Parabasalia</taxon>
        <taxon>Tritrichomonadida</taxon>
        <taxon>Tritrichomonadidae</taxon>
        <taxon>Tritrichomonas</taxon>
    </lineage>
</organism>
<dbReference type="AlphaFoldDB" id="A0A1J4KBN6"/>
<protein>
    <submittedName>
        <fullName evidence="2">Uncharacterized protein</fullName>
    </submittedName>
</protein>
<dbReference type="EMBL" id="MLAK01000657">
    <property type="protein sequence ID" value="OHT08823.1"/>
    <property type="molecule type" value="Genomic_DNA"/>
</dbReference>
<dbReference type="RefSeq" id="XP_068361959.1">
    <property type="nucleotide sequence ID" value="XM_068502638.1"/>
</dbReference>
<keyword evidence="3" id="KW-1185">Reference proteome</keyword>
<reference evidence="2" key="1">
    <citation type="submission" date="2016-10" db="EMBL/GenBank/DDBJ databases">
        <authorList>
            <person name="Benchimol M."/>
            <person name="Almeida L.G."/>
            <person name="Vasconcelos A.T."/>
            <person name="Perreira-Neves A."/>
            <person name="Rosa I.A."/>
            <person name="Tasca T."/>
            <person name="Bogo M.R."/>
            <person name="de Souza W."/>
        </authorList>
    </citation>
    <scope>NUCLEOTIDE SEQUENCE [LARGE SCALE GENOMIC DNA]</scope>
    <source>
        <strain evidence="2">K</strain>
    </source>
</reference>
<feature type="region of interest" description="Disordered" evidence="1">
    <location>
        <begin position="102"/>
        <end position="166"/>
    </location>
</feature>
<dbReference type="GeneID" id="94837342"/>
<evidence type="ECO:0000313" key="2">
    <source>
        <dbReference type="EMBL" id="OHT08823.1"/>
    </source>
</evidence>
<gene>
    <name evidence="2" type="ORF">TRFO_22585</name>
</gene>
<accession>A0A1J4KBN6</accession>
<feature type="compositionally biased region" description="Low complexity" evidence="1">
    <location>
        <begin position="63"/>
        <end position="84"/>
    </location>
</feature>
<name>A0A1J4KBN6_9EUKA</name>
<dbReference type="VEuPathDB" id="TrichDB:TRFO_22585"/>
<evidence type="ECO:0000313" key="3">
    <source>
        <dbReference type="Proteomes" id="UP000179807"/>
    </source>
</evidence>
<dbReference type="Proteomes" id="UP000179807">
    <property type="component" value="Unassembled WGS sequence"/>
</dbReference>
<evidence type="ECO:0000256" key="1">
    <source>
        <dbReference type="SAM" id="MobiDB-lite"/>
    </source>
</evidence>
<feature type="compositionally biased region" description="Acidic residues" evidence="1">
    <location>
        <begin position="14"/>
        <end position="24"/>
    </location>
</feature>
<feature type="compositionally biased region" description="Basic and acidic residues" evidence="1">
    <location>
        <begin position="129"/>
        <end position="150"/>
    </location>
</feature>
<proteinExistence type="predicted"/>
<feature type="region of interest" description="Disordered" evidence="1">
    <location>
        <begin position="1"/>
        <end position="85"/>
    </location>
</feature>
<comment type="caution">
    <text evidence="2">The sequence shown here is derived from an EMBL/GenBank/DDBJ whole genome shotgun (WGS) entry which is preliminary data.</text>
</comment>
<sequence length="281" mass="31878">MKKFKFIRSSSSGSEDESSSDDEIPERNIPSQINRQKNLSGLNLDLSKILVDSPRNENKIDQTTTSSDNNSSNSSSSESNTVDSPYRSLLAKKTRELLDAFQSSSDDDFPNQKIKDTKPTNQPNKLSNKNKDANHENESDTDNDIAKNDDNFSSDETEINKVNNMDDEPPILQIINADDESAQTVQTLIRPIVQMNFKKEEIPKNKRQQKLIQSIGMIYDFFDHKIPVRSIICAIHNHAGLIKDALTDLNDHPTKYDNYSLNENPQNVDPAILKSYIRYNL</sequence>
<feature type="compositionally biased region" description="Polar residues" evidence="1">
    <location>
        <begin position="29"/>
        <end position="41"/>
    </location>
</feature>